<feature type="compositionally biased region" description="Polar residues" evidence="2">
    <location>
        <begin position="119"/>
        <end position="134"/>
    </location>
</feature>
<keyword evidence="1" id="KW-0175">Coiled coil</keyword>
<feature type="region of interest" description="Disordered" evidence="2">
    <location>
        <begin position="117"/>
        <end position="139"/>
    </location>
</feature>
<name>A0A8J5C2C3_ZINOF</name>
<gene>
    <name evidence="3" type="ORF">ZIOFF_071905</name>
</gene>
<keyword evidence="4" id="KW-1185">Reference proteome</keyword>
<dbReference type="PANTHER" id="PTHR35468">
    <property type="entry name" value="MYOSIN-LIKE PROTEIN"/>
    <property type="match status" value="1"/>
</dbReference>
<comment type="caution">
    <text evidence="3">The sequence shown here is derived from an EMBL/GenBank/DDBJ whole genome shotgun (WGS) entry which is preliminary data.</text>
</comment>
<feature type="compositionally biased region" description="Basic and acidic residues" evidence="2">
    <location>
        <begin position="561"/>
        <end position="576"/>
    </location>
</feature>
<feature type="coiled-coil region" evidence="1">
    <location>
        <begin position="446"/>
        <end position="473"/>
    </location>
</feature>
<feature type="region of interest" description="Disordered" evidence="2">
    <location>
        <begin position="822"/>
        <end position="847"/>
    </location>
</feature>
<sequence length="847" mass="95147">MHGYGTNYSHSRSVVSIIEPLGPQGRPPSPGQTQQMKTLMHQLFEINEAAARCCSLREKTSECDVEENTGMATALPHAASAAMLEALETLSKALVLESLQMDKVELNQQGKAILAKQEGSLSSCSQAPEATSKSPIRKTPIETVCPASEGPLPSGSTRPMPTLSPSLCLSRLADTPPGVSSSRLGTSHGYELQFSFSFDVPSKEGICFDHRPHLRDASLMRPSHQMAMNLDWANKILMDHVEELESPSASASIPKMVDSQQAAKMKLENMLQTSDANFRAETTVKAKALSNMSDPSLPFPIAENEALLCRASRRCFRRRLSAAVASCSASVTPLSRPLPLSHLCLKWNRKRPRIGRGGGGERMAARNRPRAILNLPRLARRSRAAATMNPLLDRKLVDLLEGRDRQAQTPRTPTVTPPGERGGDSGGDERWRFQAEMLRAECKFLRMEREVELRKLERNRARMEDTLRSAMDALVLGRKKIDCSESVEAALDASIEELEERLQVLRLGNVGCGRRNRGSSRGMHPMSSGRRNFDRQASVLRRRLEKMDDDLSVKDIQEISVPDSRKKAAQSERIEAAESSSHGSQFPDEMEMLQRKMDGLSRGMSERIEECSHFLSANDGSIITSNNQGERSDLQQIGCATAIKQERFLQIQKLPPAPDKLLILKPLQKEEKMGLLSCCNCKELVSHIMQQVRAESEQWTEMQEMLDQVRVEMEELKSSRDHWQRRAISSEVNFHSQQAHKLEWKQKARSSERKVVELQKVVKELQKELQPLRTKLLNAPPSSPTHSEFQLEDPLRIAQNQQTKSLNTCKEKEKHILVCHMNSQNHRSRRTPLRDINNISPRPRHRV</sequence>
<feature type="region of interest" description="Disordered" evidence="2">
    <location>
        <begin position="561"/>
        <end position="588"/>
    </location>
</feature>
<evidence type="ECO:0000313" key="4">
    <source>
        <dbReference type="Proteomes" id="UP000734854"/>
    </source>
</evidence>
<feature type="region of interest" description="Disordered" evidence="2">
    <location>
        <begin position="402"/>
        <end position="428"/>
    </location>
</feature>
<reference evidence="3 4" key="1">
    <citation type="submission" date="2020-08" db="EMBL/GenBank/DDBJ databases">
        <title>Plant Genome Project.</title>
        <authorList>
            <person name="Zhang R.-G."/>
        </authorList>
    </citation>
    <scope>NUCLEOTIDE SEQUENCE [LARGE SCALE GENOMIC DNA]</scope>
    <source>
        <tissue evidence="3">Rhizome</tissue>
    </source>
</reference>
<organism evidence="3 4">
    <name type="scientific">Zingiber officinale</name>
    <name type="common">Ginger</name>
    <name type="synonym">Amomum zingiber</name>
    <dbReference type="NCBI Taxonomy" id="94328"/>
    <lineage>
        <taxon>Eukaryota</taxon>
        <taxon>Viridiplantae</taxon>
        <taxon>Streptophyta</taxon>
        <taxon>Embryophyta</taxon>
        <taxon>Tracheophyta</taxon>
        <taxon>Spermatophyta</taxon>
        <taxon>Magnoliopsida</taxon>
        <taxon>Liliopsida</taxon>
        <taxon>Zingiberales</taxon>
        <taxon>Zingiberaceae</taxon>
        <taxon>Zingiber</taxon>
    </lineage>
</organism>
<accession>A0A8J5C2C3</accession>
<feature type="coiled-coil region" evidence="1">
    <location>
        <begin position="706"/>
        <end position="775"/>
    </location>
</feature>
<dbReference type="AlphaFoldDB" id="A0A8J5C2C3"/>
<evidence type="ECO:0000256" key="2">
    <source>
        <dbReference type="SAM" id="MobiDB-lite"/>
    </source>
</evidence>
<evidence type="ECO:0000256" key="1">
    <source>
        <dbReference type="SAM" id="Coils"/>
    </source>
</evidence>
<dbReference type="PANTHER" id="PTHR35468:SF1">
    <property type="entry name" value="MYOSIN-LIKE PROTEIN"/>
    <property type="match status" value="1"/>
</dbReference>
<protein>
    <submittedName>
        <fullName evidence="3">Uncharacterized protein</fullName>
    </submittedName>
</protein>
<proteinExistence type="predicted"/>
<dbReference type="EMBL" id="JACMSC010000021">
    <property type="protein sequence ID" value="KAG6470825.1"/>
    <property type="molecule type" value="Genomic_DNA"/>
</dbReference>
<dbReference type="Proteomes" id="UP000734854">
    <property type="component" value="Unassembled WGS sequence"/>
</dbReference>
<feature type="region of interest" description="Disordered" evidence="2">
    <location>
        <begin position="513"/>
        <end position="536"/>
    </location>
</feature>
<evidence type="ECO:0000313" key="3">
    <source>
        <dbReference type="EMBL" id="KAG6470825.1"/>
    </source>
</evidence>